<keyword evidence="4" id="KW-1185">Reference proteome</keyword>
<dbReference type="EMBL" id="BMXL01000007">
    <property type="protein sequence ID" value="GHD23165.1"/>
    <property type="molecule type" value="Genomic_DNA"/>
</dbReference>
<comment type="caution">
    <text evidence="3">The sequence shown here is derived from an EMBL/GenBank/DDBJ whole genome shotgun (WGS) entry which is preliminary data.</text>
</comment>
<dbReference type="SUPFAM" id="SSF55874">
    <property type="entry name" value="ATPase domain of HSP90 chaperone/DNA topoisomerase II/histidine kinase"/>
    <property type="match status" value="1"/>
</dbReference>
<dbReference type="PANTHER" id="PTHR35526:SF3">
    <property type="entry name" value="ANTI-SIGMA-F FACTOR RSBW"/>
    <property type="match status" value="1"/>
</dbReference>
<keyword evidence="1" id="KW-0418">Kinase</keyword>
<dbReference type="GO" id="GO:0004674">
    <property type="term" value="F:protein serine/threonine kinase activity"/>
    <property type="evidence" value="ECO:0007669"/>
    <property type="project" value="UniProtKB-KW"/>
</dbReference>
<sequence length="198" mass="21475">MGASTTRQGHIDIHPSSTTGVADVSIIHPTPAPAYPGRRWEPRTYPGTASTCTAFRAELRTDLDHLAGIPRQVREDIELCASEAFANAVTHSRSGRPGGNVIRLMSTPLVMGRETTLRLCVIDDGPLPHRPTVPLPRRSLEDWETTESGRGLTLIHHLADEWGTCPCPFSDTPAGPGTVLWAEFTYLTRPTCACGGVR</sequence>
<dbReference type="Pfam" id="PF13581">
    <property type="entry name" value="HATPase_c_2"/>
    <property type="match status" value="1"/>
</dbReference>
<dbReference type="InterPro" id="IPR003594">
    <property type="entry name" value="HATPase_dom"/>
</dbReference>
<evidence type="ECO:0000259" key="2">
    <source>
        <dbReference type="Pfam" id="PF13581"/>
    </source>
</evidence>
<feature type="domain" description="Histidine kinase/HSP90-like ATPase" evidence="2">
    <location>
        <begin position="53"/>
        <end position="161"/>
    </location>
</feature>
<dbReference type="CDD" id="cd16936">
    <property type="entry name" value="HATPase_RsbW-like"/>
    <property type="match status" value="1"/>
</dbReference>
<accession>A0A919CH78</accession>
<keyword evidence="1" id="KW-0808">Transferase</keyword>
<evidence type="ECO:0000313" key="4">
    <source>
        <dbReference type="Proteomes" id="UP000654947"/>
    </source>
</evidence>
<dbReference type="Gene3D" id="3.30.565.10">
    <property type="entry name" value="Histidine kinase-like ATPase, C-terminal domain"/>
    <property type="match status" value="1"/>
</dbReference>
<dbReference type="InterPro" id="IPR050267">
    <property type="entry name" value="Anti-sigma-factor_SerPK"/>
</dbReference>
<keyword evidence="1" id="KW-0723">Serine/threonine-protein kinase</keyword>
<gene>
    <name evidence="3" type="ORF">GCM10007147_17990</name>
</gene>
<dbReference type="AlphaFoldDB" id="A0A919CH78"/>
<evidence type="ECO:0000313" key="3">
    <source>
        <dbReference type="EMBL" id="GHD23165.1"/>
    </source>
</evidence>
<name>A0A919CH78_9ACTN</name>
<reference evidence="3 4" key="1">
    <citation type="journal article" date="2014" name="Int. J. Syst. Evol. Microbiol.">
        <title>Complete genome sequence of Corynebacterium casei LMG S-19264T (=DSM 44701T), isolated from a smear-ripened cheese.</title>
        <authorList>
            <consortium name="US DOE Joint Genome Institute (JGI-PGF)"/>
            <person name="Walter F."/>
            <person name="Albersmeier A."/>
            <person name="Kalinowski J."/>
            <person name="Ruckert C."/>
        </authorList>
    </citation>
    <scope>NUCLEOTIDE SEQUENCE [LARGE SCALE GENOMIC DNA]</scope>
    <source>
        <strain evidence="3 4">KCTC 19473</strain>
    </source>
</reference>
<protein>
    <recommendedName>
        <fullName evidence="2">Histidine kinase/HSP90-like ATPase domain-containing protein</fullName>
    </recommendedName>
</protein>
<dbReference type="Proteomes" id="UP000654947">
    <property type="component" value="Unassembled WGS sequence"/>
</dbReference>
<organism evidence="3 4">
    <name type="scientific">Nocardiopsis kunsanensis</name>
    <dbReference type="NCBI Taxonomy" id="141693"/>
    <lineage>
        <taxon>Bacteria</taxon>
        <taxon>Bacillati</taxon>
        <taxon>Actinomycetota</taxon>
        <taxon>Actinomycetes</taxon>
        <taxon>Streptosporangiales</taxon>
        <taxon>Nocardiopsidaceae</taxon>
        <taxon>Nocardiopsis</taxon>
    </lineage>
</organism>
<evidence type="ECO:0000256" key="1">
    <source>
        <dbReference type="ARBA" id="ARBA00022527"/>
    </source>
</evidence>
<proteinExistence type="predicted"/>
<dbReference type="InterPro" id="IPR036890">
    <property type="entry name" value="HATPase_C_sf"/>
</dbReference>
<dbReference type="PANTHER" id="PTHR35526">
    <property type="entry name" value="ANTI-SIGMA-F FACTOR RSBW-RELATED"/>
    <property type="match status" value="1"/>
</dbReference>